<evidence type="ECO:0000256" key="3">
    <source>
        <dbReference type="ARBA" id="ARBA00022475"/>
    </source>
</evidence>
<dbReference type="GO" id="GO:0016887">
    <property type="term" value="F:ATP hydrolysis activity"/>
    <property type="evidence" value="ECO:0007669"/>
    <property type="project" value="InterPro"/>
</dbReference>
<dbReference type="eggNOG" id="COG2274">
    <property type="taxonomic scope" value="Bacteria"/>
</dbReference>
<dbReference type="AlphaFoldDB" id="A9DYH5"/>
<comment type="subcellular location">
    <subcellularLocation>
        <location evidence="1">Cell membrane</location>
        <topology evidence="1">Multi-pass membrane protein</topology>
    </subcellularLocation>
</comment>
<evidence type="ECO:0000256" key="7">
    <source>
        <dbReference type="ARBA" id="ARBA00022840"/>
    </source>
</evidence>
<dbReference type="InterPro" id="IPR003593">
    <property type="entry name" value="AAA+_ATPase"/>
</dbReference>
<dbReference type="PROSITE" id="PS50990">
    <property type="entry name" value="PEPTIDASE_C39"/>
    <property type="match status" value="1"/>
</dbReference>
<keyword evidence="7 14" id="KW-0067">ATP-binding</keyword>
<keyword evidence="8 10" id="KW-1133">Transmembrane helix</keyword>
<protein>
    <submittedName>
        <fullName evidence="14">Putative hemolysin secretion transport system ATP-binding protein</fullName>
    </submittedName>
</protein>
<dbReference type="PROSITE" id="PS50893">
    <property type="entry name" value="ABC_TRANSPORTER_2"/>
    <property type="match status" value="1"/>
</dbReference>
<dbReference type="InterPro" id="IPR011527">
    <property type="entry name" value="ABC1_TM_dom"/>
</dbReference>
<dbReference type="Gene3D" id="1.20.1560.10">
    <property type="entry name" value="ABC transporter type 1, transmembrane domain"/>
    <property type="match status" value="1"/>
</dbReference>
<dbReference type="RefSeq" id="WP_007094203.1">
    <property type="nucleotide sequence ID" value="NZ_CP142125.1"/>
</dbReference>
<proteinExistence type="predicted"/>
<dbReference type="InterPro" id="IPR017871">
    <property type="entry name" value="ABC_transporter-like_CS"/>
</dbReference>
<name>A9DYH5_9FLAO</name>
<dbReference type="GO" id="GO:0008233">
    <property type="term" value="F:peptidase activity"/>
    <property type="evidence" value="ECO:0007669"/>
    <property type="project" value="InterPro"/>
</dbReference>
<dbReference type="MEROPS" id="C39.001"/>
<comment type="caution">
    <text evidence="14">The sequence shown here is derived from an EMBL/GenBank/DDBJ whole genome shotgun (WGS) entry which is preliminary data.</text>
</comment>
<feature type="transmembrane region" description="Helical" evidence="10">
    <location>
        <begin position="416"/>
        <end position="443"/>
    </location>
</feature>
<reference evidence="14 15" key="1">
    <citation type="journal article" date="2011" name="J. Bacteriol.">
        <title>Genome sequence of the algicidal bacterium Kordia algicida OT-1.</title>
        <authorList>
            <person name="Lee H.S."/>
            <person name="Kang S.G."/>
            <person name="Kwon K.K."/>
            <person name="Lee J.H."/>
            <person name="Kim S.J."/>
        </authorList>
    </citation>
    <scope>NUCLEOTIDE SEQUENCE [LARGE SCALE GENOMIC DNA]</scope>
    <source>
        <strain evidence="14 15">OT-1</strain>
    </source>
</reference>
<feature type="domain" description="ABC transmembrane type-1" evidence="12">
    <location>
        <begin position="182"/>
        <end position="461"/>
    </location>
</feature>
<evidence type="ECO:0000256" key="6">
    <source>
        <dbReference type="ARBA" id="ARBA00022801"/>
    </source>
</evidence>
<dbReference type="Pfam" id="PF03412">
    <property type="entry name" value="Peptidase_C39"/>
    <property type="match status" value="1"/>
</dbReference>
<dbReference type="Pfam" id="PF00005">
    <property type="entry name" value="ABC_tran"/>
    <property type="match status" value="1"/>
</dbReference>
<evidence type="ECO:0000259" key="13">
    <source>
        <dbReference type="PROSITE" id="PS50990"/>
    </source>
</evidence>
<dbReference type="PROSITE" id="PS50929">
    <property type="entry name" value="ABC_TM1F"/>
    <property type="match status" value="1"/>
</dbReference>
<dbReference type="InterPro" id="IPR036640">
    <property type="entry name" value="ABC1_TM_sf"/>
</dbReference>
<evidence type="ECO:0000256" key="2">
    <source>
        <dbReference type="ARBA" id="ARBA00022448"/>
    </source>
</evidence>
<dbReference type="FunFam" id="3.40.50.300:FF:000299">
    <property type="entry name" value="ABC transporter ATP-binding protein/permease"/>
    <property type="match status" value="1"/>
</dbReference>
<dbReference type="GO" id="GO:0005886">
    <property type="term" value="C:plasma membrane"/>
    <property type="evidence" value="ECO:0007669"/>
    <property type="project" value="UniProtKB-SubCell"/>
</dbReference>
<dbReference type="SUPFAM" id="SSF52540">
    <property type="entry name" value="P-loop containing nucleoside triphosphate hydrolases"/>
    <property type="match status" value="1"/>
</dbReference>
<dbReference type="EMBL" id="ABIB01000005">
    <property type="protein sequence ID" value="EDP96133.1"/>
    <property type="molecule type" value="Genomic_DNA"/>
</dbReference>
<evidence type="ECO:0000313" key="14">
    <source>
        <dbReference type="EMBL" id="EDP96133.1"/>
    </source>
</evidence>
<dbReference type="Gene3D" id="3.40.50.300">
    <property type="entry name" value="P-loop containing nucleotide triphosphate hydrolases"/>
    <property type="match status" value="1"/>
</dbReference>
<evidence type="ECO:0000313" key="15">
    <source>
        <dbReference type="Proteomes" id="UP000002945"/>
    </source>
</evidence>
<evidence type="ECO:0000259" key="11">
    <source>
        <dbReference type="PROSITE" id="PS50893"/>
    </source>
</evidence>
<dbReference type="GO" id="GO:0005524">
    <property type="term" value="F:ATP binding"/>
    <property type="evidence" value="ECO:0007669"/>
    <property type="project" value="UniProtKB-KW"/>
</dbReference>
<dbReference type="GO" id="GO:0015421">
    <property type="term" value="F:ABC-type oligopeptide transporter activity"/>
    <property type="evidence" value="ECO:0007669"/>
    <property type="project" value="TreeGrafter"/>
</dbReference>
<dbReference type="PANTHER" id="PTHR43394:SF1">
    <property type="entry name" value="ATP-BINDING CASSETTE SUB-FAMILY B MEMBER 10, MITOCHONDRIAL"/>
    <property type="match status" value="1"/>
</dbReference>
<keyword evidence="2" id="KW-0813">Transport</keyword>
<evidence type="ECO:0000256" key="4">
    <source>
        <dbReference type="ARBA" id="ARBA00022692"/>
    </source>
</evidence>
<keyword evidence="6" id="KW-0378">Hydrolase</keyword>
<dbReference type="OrthoDB" id="9760358at2"/>
<gene>
    <name evidence="14" type="ORF">KAOT1_08188</name>
</gene>
<dbReference type="STRING" id="391587.KAOT1_08188"/>
<feature type="transmembrane region" description="Helical" evidence="10">
    <location>
        <begin position="180"/>
        <end position="201"/>
    </location>
</feature>
<dbReference type="HOGENOM" id="CLU_000604_95_3_10"/>
<feature type="domain" description="Peptidase C39" evidence="13">
    <location>
        <begin position="17"/>
        <end position="143"/>
    </location>
</feature>
<feature type="transmembrane region" description="Helical" evidence="10">
    <location>
        <begin position="213"/>
        <end position="234"/>
    </location>
</feature>
<feature type="domain" description="ABC transporter" evidence="11">
    <location>
        <begin position="501"/>
        <end position="737"/>
    </location>
</feature>
<accession>A9DYH5</accession>
<dbReference type="Proteomes" id="UP000002945">
    <property type="component" value="Unassembled WGS sequence"/>
</dbReference>
<dbReference type="SUPFAM" id="SSF90123">
    <property type="entry name" value="ABC transporter transmembrane region"/>
    <property type="match status" value="1"/>
</dbReference>
<dbReference type="Pfam" id="PF00664">
    <property type="entry name" value="ABC_membrane"/>
    <property type="match status" value="1"/>
</dbReference>
<dbReference type="Gene3D" id="3.90.70.10">
    <property type="entry name" value="Cysteine proteinases"/>
    <property type="match status" value="1"/>
</dbReference>
<dbReference type="SMART" id="SM00382">
    <property type="entry name" value="AAA"/>
    <property type="match status" value="1"/>
</dbReference>
<keyword evidence="5" id="KW-0547">Nucleotide-binding</keyword>
<dbReference type="InterPro" id="IPR039421">
    <property type="entry name" value="Type_1_exporter"/>
</dbReference>
<evidence type="ECO:0000256" key="10">
    <source>
        <dbReference type="SAM" id="Phobius"/>
    </source>
</evidence>
<feature type="transmembrane region" description="Helical" evidence="10">
    <location>
        <begin position="296"/>
        <end position="315"/>
    </location>
</feature>
<dbReference type="InterPro" id="IPR003439">
    <property type="entry name" value="ABC_transporter-like_ATP-bd"/>
</dbReference>
<dbReference type="InterPro" id="IPR005074">
    <property type="entry name" value="Peptidase_C39"/>
</dbReference>
<dbReference type="PROSITE" id="PS00211">
    <property type="entry name" value="ABC_TRANSPORTER_1"/>
    <property type="match status" value="1"/>
</dbReference>
<keyword evidence="3" id="KW-1003">Cell membrane</keyword>
<evidence type="ECO:0000256" key="5">
    <source>
        <dbReference type="ARBA" id="ARBA00022741"/>
    </source>
</evidence>
<keyword evidence="15" id="KW-1185">Reference proteome</keyword>
<evidence type="ECO:0000259" key="12">
    <source>
        <dbReference type="PROSITE" id="PS50929"/>
    </source>
</evidence>
<keyword evidence="4 10" id="KW-0812">Transmembrane</keyword>
<feature type="transmembrane region" description="Helical" evidence="10">
    <location>
        <begin position="321"/>
        <end position="338"/>
    </location>
</feature>
<sequence length="743" mass="85353">MLQQLRNSLKPFEFVYQHDVMDCGPACLVMIARYHGKKYYIRQVRDECFLGKDGSNLLGIEEGAIKMGFETMPVKITIDELIQKAPLPCILFWDNGHYVVLYKVKKHPITNKVSFKIADPSHGKITIDQVNFEKMWLQQDKGIALFLNPTEAFHDKEIIKEKAFSFAFIYKFLKPYKREISILGLGLGVTSFFTLIFPFLTKALIDIGVESKNLNFVFIILLAQVFLFLSSTLVEIVKSWVLVYINSKINITIVSDFLNKIILLPFSFFDSRQLGDFSQRIQDHERIEEFLTSQSLMVIFSSLNFLVFFFVLTYYDFKILVIYSSLTLLAIIWSLVFLKKLEKIDYYRFNYKSESQQSVFELINGIEEVKLNNMERYRISRWKKSQIKLFKINLRALKLDQIQLMGYDFINQLKNIVVIFIAAREVILGNITLGALLSISYIIGQMNSPINQLIEFFRSWQFAKLSLERLYEVQNIENEVQNHHVLLYENNNHTTTTPKGIAVNNVSFQYSGPRSPYVLENIDFNIPKGKTTAIVGESGSGKTTLMKLLLKFYNPIEGTIKYDNDNLVDISAKDLRKNCGIVLQDGFLFSDTLERNIVTGDAEVDPKQLQKALHIANLEEFVSTLPSGLQTMVGSNGNGLSGGQRQRVFIARAVYKNPHFIFFDEATSALDAENEKIIYEHLDSFFKGKTVVKIAHRLSTVKNADQIIVLKKGHIVERGTHTELVKTKGYYFNLVKNQLELSA</sequence>
<dbReference type="PANTHER" id="PTHR43394">
    <property type="entry name" value="ATP-DEPENDENT PERMEASE MDL1, MITOCHONDRIAL"/>
    <property type="match status" value="1"/>
</dbReference>
<dbReference type="InterPro" id="IPR027417">
    <property type="entry name" value="P-loop_NTPase"/>
</dbReference>
<evidence type="ECO:0000256" key="8">
    <source>
        <dbReference type="ARBA" id="ARBA00022989"/>
    </source>
</evidence>
<dbReference type="CDD" id="cd18571">
    <property type="entry name" value="ABC_6TM_peptidase_like"/>
    <property type="match status" value="1"/>
</dbReference>
<keyword evidence="9 10" id="KW-0472">Membrane</keyword>
<evidence type="ECO:0000256" key="9">
    <source>
        <dbReference type="ARBA" id="ARBA00023136"/>
    </source>
</evidence>
<dbReference type="GO" id="GO:0006508">
    <property type="term" value="P:proteolysis"/>
    <property type="evidence" value="ECO:0007669"/>
    <property type="project" value="InterPro"/>
</dbReference>
<evidence type="ECO:0000256" key="1">
    <source>
        <dbReference type="ARBA" id="ARBA00004651"/>
    </source>
</evidence>
<organism evidence="14 15">
    <name type="scientific">Kordia algicida OT-1</name>
    <dbReference type="NCBI Taxonomy" id="391587"/>
    <lineage>
        <taxon>Bacteria</taxon>
        <taxon>Pseudomonadati</taxon>
        <taxon>Bacteroidota</taxon>
        <taxon>Flavobacteriia</taxon>
        <taxon>Flavobacteriales</taxon>
        <taxon>Flavobacteriaceae</taxon>
        <taxon>Kordia</taxon>
    </lineage>
</organism>
<dbReference type="CDD" id="cd02418">
    <property type="entry name" value="Peptidase_C39B"/>
    <property type="match status" value="1"/>
</dbReference>